<dbReference type="Gene3D" id="3.40.50.300">
    <property type="entry name" value="P-loop containing nucleotide triphosphate hydrolases"/>
    <property type="match status" value="1"/>
</dbReference>
<dbReference type="PANTHER" id="PTHR19211">
    <property type="entry name" value="ATP-BINDING TRANSPORT PROTEIN-RELATED"/>
    <property type="match status" value="1"/>
</dbReference>
<evidence type="ECO:0000256" key="1">
    <source>
        <dbReference type="ARBA" id="ARBA00022737"/>
    </source>
</evidence>
<dbReference type="InterPro" id="IPR027417">
    <property type="entry name" value="P-loop_NTPase"/>
</dbReference>
<gene>
    <name evidence="3" type="ORF">OFLC_LOCUS10731</name>
</gene>
<reference evidence="5" key="1">
    <citation type="submission" date="2016-06" db="UniProtKB">
        <authorList>
            <consortium name="WormBaseParasite"/>
        </authorList>
    </citation>
    <scope>IDENTIFICATION</scope>
</reference>
<proteinExistence type="predicted"/>
<keyword evidence="1" id="KW-0677">Repeat</keyword>
<organism evidence="5">
    <name type="scientific">Onchocerca flexuosa</name>
    <dbReference type="NCBI Taxonomy" id="387005"/>
    <lineage>
        <taxon>Eukaryota</taxon>
        <taxon>Metazoa</taxon>
        <taxon>Ecdysozoa</taxon>
        <taxon>Nematoda</taxon>
        <taxon>Chromadorea</taxon>
        <taxon>Rhabditida</taxon>
        <taxon>Spirurina</taxon>
        <taxon>Spiruromorpha</taxon>
        <taxon>Filarioidea</taxon>
        <taxon>Onchocercidae</taxon>
        <taxon>Onchocerca</taxon>
    </lineage>
</organism>
<sequence length="106" mass="11355">MQNGGNCLLNLVNYFLSLALSMKNTSVAVPSMDDVIDVAAAMLEKMELENAKARSVAGALTSHPLSMDLKIEGLTVTFHGREIVTDTKLELNMGRRYGLIGLNGSG</sequence>
<dbReference type="SUPFAM" id="SSF52540">
    <property type="entry name" value="P-loop containing nucleoside triphosphate hydrolases"/>
    <property type="match status" value="1"/>
</dbReference>
<protein>
    <submittedName>
        <fullName evidence="5">ABC transporter domain-containing protein</fullName>
    </submittedName>
</protein>
<dbReference type="AlphaFoldDB" id="A0A183HTB6"/>
<evidence type="ECO:0000313" key="3">
    <source>
        <dbReference type="EMBL" id="VDO70884.1"/>
    </source>
</evidence>
<keyword evidence="2" id="KW-0732">Signal</keyword>
<accession>A0A183HTB6</accession>
<dbReference type="PANTHER" id="PTHR19211:SF15">
    <property type="entry name" value="ATP-BINDING CASSETTE SUB-FAMILY F MEMBER 2"/>
    <property type="match status" value="1"/>
</dbReference>
<evidence type="ECO:0000313" key="4">
    <source>
        <dbReference type="Proteomes" id="UP000267606"/>
    </source>
</evidence>
<dbReference type="STRING" id="387005.A0A183HTB6"/>
<dbReference type="WBParaSite" id="OFLC_0001072801-mRNA-1">
    <property type="protein sequence ID" value="OFLC_0001072801-mRNA-1"/>
    <property type="gene ID" value="OFLC_0001072801"/>
</dbReference>
<reference evidence="3 4" key="2">
    <citation type="submission" date="2018-11" db="EMBL/GenBank/DDBJ databases">
        <authorList>
            <consortium name="Pathogen Informatics"/>
        </authorList>
    </citation>
    <scope>NUCLEOTIDE SEQUENCE [LARGE SCALE GENOMIC DNA]</scope>
</reference>
<feature type="chain" id="PRO_5044552632" evidence="2">
    <location>
        <begin position="22"/>
        <end position="106"/>
    </location>
</feature>
<evidence type="ECO:0000313" key="5">
    <source>
        <dbReference type="WBParaSite" id="OFLC_0001072801-mRNA-1"/>
    </source>
</evidence>
<feature type="signal peptide" evidence="2">
    <location>
        <begin position="1"/>
        <end position="21"/>
    </location>
</feature>
<dbReference type="EMBL" id="UZAJ01014640">
    <property type="protein sequence ID" value="VDO70884.1"/>
    <property type="molecule type" value="Genomic_DNA"/>
</dbReference>
<name>A0A183HTB6_9BILA</name>
<dbReference type="GO" id="GO:0005524">
    <property type="term" value="F:ATP binding"/>
    <property type="evidence" value="ECO:0007669"/>
    <property type="project" value="TreeGrafter"/>
</dbReference>
<keyword evidence="4" id="KW-1185">Reference proteome</keyword>
<dbReference type="InterPro" id="IPR050611">
    <property type="entry name" value="ABCF"/>
</dbReference>
<evidence type="ECO:0000256" key="2">
    <source>
        <dbReference type="SAM" id="SignalP"/>
    </source>
</evidence>
<dbReference type="Proteomes" id="UP000267606">
    <property type="component" value="Unassembled WGS sequence"/>
</dbReference>